<proteinExistence type="predicted"/>
<gene>
    <name evidence="1" type="ORF">NW755_009766</name>
</gene>
<accession>A0A9W8R2W2</accession>
<dbReference type="EMBL" id="JAOQAV010000030">
    <property type="protein sequence ID" value="KAJ4183277.1"/>
    <property type="molecule type" value="Genomic_DNA"/>
</dbReference>
<comment type="caution">
    <text evidence="1">The sequence shown here is derived from an EMBL/GenBank/DDBJ whole genome shotgun (WGS) entry which is preliminary data.</text>
</comment>
<evidence type="ECO:0000313" key="2">
    <source>
        <dbReference type="Proteomes" id="UP001152087"/>
    </source>
</evidence>
<organism evidence="1 2">
    <name type="scientific">Fusarium falciforme</name>
    <dbReference type="NCBI Taxonomy" id="195108"/>
    <lineage>
        <taxon>Eukaryota</taxon>
        <taxon>Fungi</taxon>
        <taxon>Dikarya</taxon>
        <taxon>Ascomycota</taxon>
        <taxon>Pezizomycotina</taxon>
        <taxon>Sordariomycetes</taxon>
        <taxon>Hypocreomycetidae</taxon>
        <taxon>Hypocreales</taxon>
        <taxon>Nectriaceae</taxon>
        <taxon>Fusarium</taxon>
        <taxon>Fusarium solani species complex</taxon>
    </lineage>
</organism>
<keyword evidence="2" id="KW-1185">Reference proteome</keyword>
<dbReference type="AlphaFoldDB" id="A0A9W8R2W2"/>
<protein>
    <submittedName>
        <fullName evidence="1">Uncharacterized protein</fullName>
    </submittedName>
</protein>
<evidence type="ECO:0000313" key="1">
    <source>
        <dbReference type="EMBL" id="KAJ4183277.1"/>
    </source>
</evidence>
<name>A0A9W8R2W2_9HYPO</name>
<dbReference type="Proteomes" id="UP001152087">
    <property type="component" value="Unassembled WGS sequence"/>
</dbReference>
<reference evidence="1" key="1">
    <citation type="submission" date="2022-09" db="EMBL/GenBank/DDBJ databases">
        <title>Fusarium specimens isolated from Avocado Roots.</title>
        <authorList>
            <person name="Stajich J."/>
            <person name="Roper C."/>
            <person name="Heimlech-Rivalta G."/>
        </authorList>
    </citation>
    <scope>NUCLEOTIDE SEQUENCE</scope>
    <source>
        <strain evidence="1">A02</strain>
    </source>
</reference>
<sequence>MAWVKKNKPNLVKALCGANYDVDFKIPAQHFVNVQDDARLHCIALAHPSLESERIFAVAGPVKSNAIIDILRRQFPQKGYKHVLDDEDDLVVYESVQRAEELLVEVYGTGFASLEESVSANAAELVN</sequence>
<dbReference type="Gene3D" id="3.40.50.720">
    <property type="entry name" value="NAD(P)-binding Rossmann-like Domain"/>
    <property type="match status" value="1"/>
</dbReference>